<dbReference type="Gene3D" id="1.10.3460.10">
    <property type="entry name" value="Chlorophyll a/b binding protein domain"/>
    <property type="match status" value="1"/>
</dbReference>
<protein>
    <submittedName>
        <fullName evidence="6">Uncharacterized protein</fullName>
    </submittedName>
</protein>
<evidence type="ECO:0000313" key="7">
    <source>
        <dbReference type="Proteomes" id="UP000256970"/>
    </source>
</evidence>
<evidence type="ECO:0000256" key="2">
    <source>
        <dbReference type="ARBA" id="ARBA00022692"/>
    </source>
</evidence>
<keyword evidence="7" id="KW-1185">Reference proteome</keyword>
<sequence>MMLANKSASAAAIRGLRSGLPARLPSAAQAQRNVAMRFREENKSDVERLEQKLYNFPDTPTDAANKFAEEQIEQLKGKNPQQDEAATGGNNMWLYQSGDLSPRNAEMRADLGKTADLWNMQVFDGPAPETINGRLAMLGVLIGLIGEWTTGLGLLEQTGDHPLIVFGSFLLISFASYAPIARGYTRKEPYANHLLGFNWTPRAENWNGRIAMLGFAGMVLTEWITGVNTLQAWGLQGLSFPGL</sequence>
<reference evidence="6 7" key="1">
    <citation type="submission" date="2016-10" db="EMBL/GenBank/DDBJ databases">
        <authorList>
            <person name="Cai Z."/>
        </authorList>
    </citation>
    <scope>NUCLEOTIDE SEQUENCE [LARGE SCALE GENOMIC DNA]</scope>
</reference>
<evidence type="ECO:0000256" key="5">
    <source>
        <dbReference type="SAM" id="Phobius"/>
    </source>
</evidence>
<organism evidence="6 7">
    <name type="scientific">Tetradesmus obliquus</name>
    <name type="common">Green alga</name>
    <name type="synonym">Acutodesmus obliquus</name>
    <dbReference type="NCBI Taxonomy" id="3088"/>
    <lineage>
        <taxon>Eukaryota</taxon>
        <taxon>Viridiplantae</taxon>
        <taxon>Chlorophyta</taxon>
        <taxon>core chlorophytes</taxon>
        <taxon>Chlorophyceae</taxon>
        <taxon>CS clade</taxon>
        <taxon>Sphaeropleales</taxon>
        <taxon>Scenedesmaceae</taxon>
        <taxon>Tetradesmus</taxon>
    </lineage>
</organism>
<dbReference type="GO" id="GO:0016020">
    <property type="term" value="C:membrane"/>
    <property type="evidence" value="ECO:0007669"/>
    <property type="project" value="UniProtKB-SubCell"/>
</dbReference>
<evidence type="ECO:0000313" key="6">
    <source>
        <dbReference type="EMBL" id="SZX66063.1"/>
    </source>
</evidence>
<accession>A0A383VMA8</accession>
<feature type="transmembrane region" description="Helical" evidence="5">
    <location>
        <begin position="161"/>
        <end position="180"/>
    </location>
</feature>
<proteinExistence type="predicted"/>
<evidence type="ECO:0000256" key="1">
    <source>
        <dbReference type="ARBA" id="ARBA00004141"/>
    </source>
</evidence>
<dbReference type="PANTHER" id="PTHR14154">
    <property type="entry name" value="UPF0041 BRAIN PROTEIN 44-RELATED"/>
    <property type="match status" value="1"/>
</dbReference>
<dbReference type="AlphaFoldDB" id="A0A383VMA8"/>
<keyword evidence="2 5" id="KW-0812">Transmembrane</keyword>
<evidence type="ECO:0000256" key="3">
    <source>
        <dbReference type="ARBA" id="ARBA00022989"/>
    </source>
</evidence>
<keyword evidence="3 5" id="KW-1133">Transmembrane helix</keyword>
<keyword evidence="4 5" id="KW-0472">Membrane</keyword>
<gene>
    <name evidence="6" type="ORF">BQ4739_LOCUS6508</name>
</gene>
<feature type="transmembrane region" description="Helical" evidence="5">
    <location>
        <begin position="135"/>
        <end position="155"/>
    </location>
</feature>
<dbReference type="Proteomes" id="UP000256970">
    <property type="component" value="Unassembled WGS sequence"/>
</dbReference>
<dbReference type="EMBL" id="FNXT01000683">
    <property type="protein sequence ID" value="SZX66063.1"/>
    <property type="molecule type" value="Genomic_DNA"/>
</dbReference>
<evidence type="ECO:0000256" key="4">
    <source>
        <dbReference type="ARBA" id="ARBA00023136"/>
    </source>
</evidence>
<dbReference type="SUPFAM" id="SSF103511">
    <property type="entry name" value="Chlorophyll a-b binding protein"/>
    <property type="match status" value="1"/>
</dbReference>
<comment type="subcellular location">
    <subcellularLocation>
        <location evidence="1">Membrane</location>
        <topology evidence="1">Multi-pass membrane protein</topology>
    </subcellularLocation>
</comment>
<name>A0A383VMA8_TETOB</name>
<dbReference type="GO" id="GO:0009507">
    <property type="term" value="C:chloroplast"/>
    <property type="evidence" value="ECO:0007669"/>
    <property type="project" value="UniProtKB-SubCell"/>
</dbReference>